<evidence type="ECO:0000313" key="1">
    <source>
        <dbReference type="EMBL" id="SPC33876.1"/>
    </source>
</evidence>
<dbReference type="EMBL" id="LT981265">
    <property type="protein sequence ID" value="SPC33876.1"/>
    <property type="molecule type" value="Genomic_DNA"/>
</dbReference>
<dbReference type="Proteomes" id="UP000236248">
    <property type="component" value="Chromosome NCAV"/>
</dbReference>
<dbReference type="InterPro" id="IPR027417">
    <property type="entry name" value="P-loop_NTPase"/>
</dbReference>
<dbReference type="RefSeq" id="WP_103287341.1">
    <property type="nucleotide sequence ID" value="NZ_LT981265.1"/>
</dbReference>
<dbReference type="AlphaFoldDB" id="A0A2K5AQE7"/>
<proteinExistence type="predicted"/>
<keyword evidence="2" id="KW-1185">Reference proteome</keyword>
<protein>
    <submittedName>
        <fullName evidence="1">Putative Terminase-like family protein</fullName>
    </submittedName>
</protein>
<dbReference type="Gene3D" id="3.40.50.300">
    <property type="entry name" value="P-loop containing nucleotide triphosphate hydrolases"/>
    <property type="match status" value="1"/>
</dbReference>
<dbReference type="Gene3D" id="3.30.420.240">
    <property type="match status" value="1"/>
</dbReference>
<dbReference type="GeneID" id="41594762"/>
<name>A0A2K5AQE7_9ARCH</name>
<dbReference type="Pfam" id="PF03237">
    <property type="entry name" value="Terminase_6N"/>
    <property type="match status" value="1"/>
</dbReference>
<organism evidence="1 2">
    <name type="scientific">Candidatus Nitrosocaldus cavascurensis</name>
    <dbReference type="NCBI Taxonomy" id="2058097"/>
    <lineage>
        <taxon>Archaea</taxon>
        <taxon>Nitrososphaerota</taxon>
        <taxon>Nitrososphaeria</taxon>
        <taxon>Candidatus Nitrosocaldales</taxon>
        <taxon>Candidatus Nitrosocaldaceae</taxon>
        <taxon>Candidatus Nitrosocaldus</taxon>
    </lineage>
</organism>
<dbReference type="SUPFAM" id="SSF52540">
    <property type="entry name" value="P-loop containing nucleoside triphosphate hydrolases"/>
    <property type="match status" value="1"/>
</dbReference>
<gene>
    <name evidence="1" type="ORF">NCAV_0695</name>
</gene>
<evidence type="ECO:0000313" key="2">
    <source>
        <dbReference type="Proteomes" id="UP000236248"/>
    </source>
</evidence>
<accession>A0A2K5AQE7</accession>
<dbReference type="KEGG" id="ncv:NCAV_0695"/>
<reference evidence="2" key="1">
    <citation type="submission" date="2018-01" db="EMBL/GenBank/DDBJ databases">
        <authorList>
            <person name="Kerou L M."/>
        </authorList>
    </citation>
    <scope>NUCLEOTIDE SEQUENCE [LARGE SCALE GENOMIC DNA]</scope>
    <source>
        <strain evidence="2">SCU2</strain>
    </source>
</reference>
<sequence>MLVYIKNDVCNRCFKLALKISRLYGITLFDYQIDMLSVEGNCIVLGGRQIGKTTITALKALSHAIIHANTTTLIVSPSLRQSLHLFDYIIQFINIDPLNMLIESKSKTELKLVNGSRIISLPSSPNTIRGYTAHLVIVDEANFIDEELITSVLFPTISTTRGYLWLISTPYKKDHIFYQIYTSTSNSNDWHKFRIPSSMNPLISKEFLAMQEQSLGIYYKQEYEAEYIDDHTGIFNISKVILDTDLQLDINTIYIDVGGYSDYMGILYCNKKGNLLYVLDEYQGQGQYLDQVNNQIVSKGINPDQSISIVVDSTGVGRGIEEYLIQLGYKPKGIIWNRDKQRDAMIKAMYAIQNKQLFISSKCFMLIRQMKEAVFKTGKLTTLSGIDDLLYALMLAYADNTKRQARILY</sequence>